<protein>
    <recommendedName>
        <fullName evidence="3">DUF3196 domain-containing protein</fullName>
    </recommendedName>
</protein>
<name>A0A6I6CC05_9MOLU</name>
<sequence length="249" mass="29532">MSDNYYELTKNNIRDLISESHFEEAMIIINDELSAPYIPKDFERALNRYKFEIEEILKKDSKTSSSNWSLEKVVDIMQQSLDQEMHLVAFDNLRNLNARKILDHIKDYLNDENIKNEYKTFLLMVLIEQKLDEFLLVKKKEGIITINPAKFDLKESQDFLRNLEYRLMTLVSDKDPSLFSICRHVANTYFYNIFPDFKLEQNNIDDIVACVYIYSRKALGIGEDIYLNDKLNFNYDNAMLLLSKFEKII</sequence>
<evidence type="ECO:0008006" key="3">
    <source>
        <dbReference type="Google" id="ProtNLM"/>
    </source>
</evidence>
<accession>A0A6I6CC05</accession>
<proteinExistence type="predicted"/>
<organism evidence="1 2">
    <name type="scientific">Spiroplasma tabanidicola</name>
    <dbReference type="NCBI Taxonomy" id="324079"/>
    <lineage>
        <taxon>Bacteria</taxon>
        <taxon>Bacillati</taxon>
        <taxon>Mycoplasmatota</taxon>
        <taxon>Mollicutes</taxon>
        <taxon>Entomoplasmatales</taxon>
        <taxon>Spiroplasmataceae</taxon>
        <taxon>Spiroplasma</taxon>
    </lineage>
</organism>
<dbReference type="SUPFAM" id="SSF116965">
    <property type="entry name" value="Hypothetical protein MPN330"/>
    <property type="match status" value="1"/>
</dbReference>
<evidence type="ECO:0000313" key="2">
    <source>
        <dbReference type="Proteomes" id="UP000424468"/>
    </source>
</evidence>
<dbReference type="RefSeq" id="WP_156006063.1">
    <property type="nucleotide sequence ID" value="NZ_CP046276.1"/>
</dbReference>
<dbReference type="KEGG" id="stab:STABA_v1c04050"/>
<gene>
    <name evidence="1" type="ORF">STABA_v1c04050</name>
</gene>
<dbReference type="AlphaFoldDB" id="A0A6I6CC05"/>
<evidence type="ECO:0000313" key="1">
    <source>
        <dbReference type="EMBL" id="QGS51768.1"/>
    </source>
</evidence>
<keyword evidence="2" id="KW-1185">Reference proteome</keyword>
<dbReference type="Proteomes" id="UP000424468">
    <property type="component" value="Chromosome"/>
</dbReference>
<dbReference type="EMBL" id="CP046276">
    <property type="protein sequence ID" value="QGS51768.1"/>
    <property type="molecule type" value="Genomic_DNA"/>
</dbReference>
<reference evidence="1 2" key="1">
    <citation type="submission" date="2019-11" db="EMBL/GenBank/DDBJ databases">
        <title>Complete genome sequence of Spiroplasma tabanidicola TAUS-1 (DSM 22603).</title>
        <authorList>
            <person name="Huang C.-T."/>
            <person name="Lin Y.-C."/>
            <person name="Kuo C.-H."/>
        </authorList>
    </citation>
    <scope>NUCLEOTIDE SEQUENCE [LARGE SCALE GENOMIC DNA]</scope>
    <source>
        <strain evidence="1 2">TAUS-1</strain>
    </source>
</reference>
<dbReference type="OrthoDB" id="400159at2"/>